<evidence type="ECO:0000313" key="3">
    <source>
        <dbReference type="Proteomes" id="UP001205965"/>
    </source>
</evidence>
<dbReference type="RefSeq" id="WP_259426248.1">
    <property type="nucleotide sequence ID" value="NZ_JANWTC010000001.1"/>
</dbReference>
<reference evidence="2 3" key="1">
    <citation type="submission" date="2022-08" db="EMBL/GenBank/DDBJ databases">
        <title>YIM 101645 draft genome.</title>
        <authorList>
            <person name="Chen X."/>
        </authorList>
    </citation>
    <scope>NUCLEOTIDE SEQUENCE [LARGE SCALE GENOMIC DNA]</scope>
    <source>
        <strain evidence="2 3">YIM 101645</strain>
    </source>
</reference>
<evidence type="ECO:0000313" key="2">
    <source>
        <dbReference type="EMBL" id="MCS5478205.1"/>
    </source>
</evidence>
<protein>
    <recommendedName>
        <fullName evidence="4">Secreted protein</fullName>
    </recommendedName>
</protein>
<dbReference type="Proteomes" id="UP001205965">
    <property type="component" value="Unassembled WGS sequence"/>
</dbReference>
<gene>
    <name evidence="2" type="ORF">NYP18_00860</name>
</gene>
<proteinExistence type="predicted"/>
<evidence type="ECO:0000256" key="1">
    <source>
        <dbReference type="SAM" id="Phobius"/>
    </source>
</evidence>
<keyword evidence="1" id="KW-0812">Transmembrane</keyword>
<sequence>MSSYRLQPAADHRWWWSLFGVTTVILLLPAMLLPVLPVRAVASDVRLGMTGYSWSIPLDLTCRPDTGAFVGGWMCGPVSVQTMIAEGGTEPDRTLRRMMRAVASIPPSEGAEILREGQARMLIDERANAVGMSLEGSGEHEGLTMVAVLIGPGRQIAPIADMVWEGFTGQGLPEIVKEAIATPLVQDHQEFILPLEMVQVSV</sequence>
<feature type="transmembrane region" description="Helical" evidence="1">
    <location>
        <begin position="14"/>
        <end position="36"/>
    </location>
</feature>
<keyword evidence="3" id="KW-1185">Reference proteome</keyword>
<keyword evidence="1" id="KW-1133">Transmembrane helix</keyword>
<dbReference type="EMBL" id="JANWTC010000001">
    <property type="protein sequence ID" value="MCS5478205.1"/>
    <property type="molecule type" value="Genomic_DNA"/>
</dbReference>
<evidence type="ECO:0008006" key="4">
    <source>
        <dbReference type="Google" id="ProtNLM"/>
    </source>
</evidence>
<keyword evidence="1" id="KW-0472">Membrane</keyword>
<organism evidence="2 3">
    <name type="scientific">Corynebacterium lemuris</name>
    <dbReference type="NCBI Taxonomy" id="1859292"/>
    <lineage>
        <taxon>Bacteria</taxon>
        <taxon>Bacillati</taxon>
        <taxon>Actinomycetota</taxon>
        <taxon>Actinomycetes</taxon>
        <taxon>Mycobacteriales</taxon>
        <taxon>Corynebacteriaceae</taxon>
        <taxon>Corynebacterium</taxon>
    </lineage>
</organism>
<accession>A0ABT2FTS0</accession>
<comment type="caution">
    <text evidence="2">The sequence shown here is derived from an EMBL/GenBank/DDBJ whole genome shotgun (WGS) entry which is preliminary data.</text>
</comment>
<name>A0ABT2FTS0_9CORY</name>